<feature type="compositionally biased region" description="Low complexity" evidence="2">
    <location>
        <begin position="111"/>
        <end position="131"/>
    </location>
</feature>
<reference evidence="4" key="2">
    <citation type="submission" date="2022-09" db="EMBL/GenBank/DDBJ databases">
        <title>Multidrug resistance Raoultella ornithinolytica Strain MQB_Silv_108.</title>
        <authorList>
            <person name="Quintela-Baluja M."/>
        </authorList>
    </citation>
    <scope>NUCLEOTIDE SEQUENCE</scope>
    <source>
        <strain evidence="4">MQB_Silv_108</strain>
    </source>
</reference>
<name>A0A1Y6GQ55_RAOOR</name>
<evidence type="ECO:0000313" key="3">
    <source>
        <dbReference type="EMBL" id="PIK90105.1"/>
    </source>
</evidence>
<evidence type="ECO:0000256" key="1">
    <source>
        <dbReference type="SAM" id="Coils"/>
    </source>
</evidence>
<feature type="coiled-coil region" evidence="1">
    <location>
        <begin position="52"/>
        <end position="79"/>
    </location>
</feature>
<keyword evidence="1" id="KW-0175">Coiled coil</keyword>
<dbReference type="EMBL" id="CP145163">
    <property type="protein sequence ID" value="WWC10856.1"/>
    <property type="molecule type" value="Genomic_DNA"/>
</dbReference>
<proteinExistence type="predicted"/>
<feature type="compositionally biased region" description="Acidic residues" evidence="2">
    <location>
        <begin position="221"/>
        <end position="233"/>
    </location>
</feature>
<dbReference type="Proteomes" id="UP001064206">
    <property type="component" value="Chromosome"/>
</dbReference>
<organism evidence="3 6">
    <name type="scientific">Raoultella ornithinolytica</name>
    <name type="common">Klebsiella ornithinolytica</name>
    <dbReference type="NCBI Taxonomy" id="54291"/>
    <lineage>
        <taxon>Bacteria</taxon>
        <taxon>Pseudomonadati</taxon>
        <taxon>Pseudomonadota</taxon>
        <taxon>Gammaproteobacteria</taxon>
        <taxon>Enterobacterales</taxon>
        <taxon>Enterobacteriaceae</taxon>
        <taxon>Klebsiella/Raoultella group</taxon>
        <taxon>Raoultella</taxon>
    </lineage>
</organism>
<reference evidence="5 7" key="3">
    <citation type="submission" date="2024-02" db="EMBL/GenBank/DDBJ databases">
        <title>Tn5403 promotes plasmid rearrangements and degradation of the Klebsiella pneumoniae carbapenemase (KPC) transposon Tn4401.</title>
        <authorList>
            <person name="Sheppard A.E."/>
            <person name="Barry K.E."/>
            <person name="Parikh H.I."/>
            <person name="Vegesana K."/>
            <person name="Sebra R."/>
            <person name="George S."/>
            <person name="Sanderson N.D."/>
            <person name="Stoesser N."/>
            <person name="Eyre D.W."/>
            <person name="Crook D.W."/>
            <person name="Walker A.S."/>
            <person name="Mathers A.J."/>
        </authorList>
    </citation>
    <scope>NUCLEOTIDE SEQUENCE [LARGE SCALE GENOMIC DNA]</scope>
    <source>
        <strain evidence="5 7">CAV1921</strain>
    </source>
</reference>
<accession>A0A1Y6GQ55</accession>
<dbReference type="EMBL" id="NKYI01000011">
    <property type="protein sequence ID" value="PIK90105.1"/>
    <property type="molecule type" value="Genomic_DNA"/>
</dbReference>
<evidence type="ECO:0000313" key="5">
    <source>
        <dbReference type="EMBL" id="WWC10856.1"/>
    </source>
</evidence>
<dbReference type="Pfam" id="PF09849">
    <property type="entry name" value="DUF2076"/>
    <property type="match status" value="1"/>
</dbReference>
<feature type="compositionally biased region" description="Gly residues" evidence="2">
    <location>
        <begin position="87"/>
        <end position="96"/>
    </location>
</feature>
<dbReference type="Proteomes" id="UP000229713">
    <property type="component" value="Unassembled WGS sequence"/>
</dbReference>
<dbReference type="RefSeq" id="WP_004858508.1">
    <property type="nucleotide sequence ID" value="NZ_ABDFAB020000003.1"/>
</dbReference>
<dbReference type="STRING" id="54291.TE10_07415"/>
<gene>
    <name evidence="3" type="ORF">CFY86_04900</name>
    <name evidence="5" type="ORF">LM286_21415</name>
    <name evidence="4" type="ORF">N2J37_22295</name>
</gene>
<sequence length="233" mass="24965">MQSEEQRLIDGLFSRLKEAGTQSASRDASAEERIAQHIKEQPAAPYYMAQTILIQEAAIKQLNDRIQALESQVTQLQAAKPSSGGFLSGLFGGGQSRGSDPIPGAEQYGRPQASAQPQYAPQMPQQNYAPQAARSGGGFMAGALQTAAGVAGGVVLGNMLTNMFSGSHPQEIVNIIEEKPQPDLNQTQELSGAEDPFRQDDNQFLADNNTWNSDFDAGMGNDDDFGGDDDSWV</sequence>
<reference evidence="3 6" key="1">
    <citation type="submission" date="2017-07" db="EMBL/GenBank/DDBJ databases">
        <title>Raoultella ornithinolytica strain HH3 draft genome.</title>
        <authorList>
            <person name="Duceppe M.-O."/>
            <person name="Huang H."/>
            <person name="Phipps-Todd B."/>
        </authorList>
    </citation>
    <scope>NUCLEOTIDE SEQUENCE [LARGE SCALE GENOMIC DNA]</scope>
    <source>
        <strain evidence="3 6">HH3</strain>
    </source>
</reference>
<protein>
    <submittedName>
        <fullName evidence="3">ABC transporter substrate-binding protein</fullName>
    </submittedName>
    <submittedName>
        <fullName evidence="4">DUF2076 domain-containing protein</fullName>
    </submittedName>
</protein>
<dbReference type="eggNOG" id="COG3416">
    <property type="taxonomic scope" value="Bacteria"/>
</dbReference>
<dbReference type="GeneID" id="93755686"/>
<feature type="region of interest" description="Disordered" evidence="2">
    <location>
        <begin position="87"/>
        <end position="131"/>
    </location>
</feature>
<dbReference type="InterPro" id="IPR018648">
    <property type="entry name" value="DUF2076"/>
</dbReference>
<keyword evidence="7" id="KW-1185">Reference proteome</keyword>
<evidence type="ECO:0000313" key="6">
    <source>
        <dbReference type="Proteomes" id="UP000229713"/>
    </source>
</evidence>
<feature type="region of interest" description="Disordered" evidence="2">
    <location>
        <begin position="184"/>
        <end position="233"/>
    </location>
</feature>
<dbReference type="EMBL" id="CP104450">
    <property type="protein sequence ID" value="UXE37231.1"/>
    <property type="molecule type" value="Genomic_DNA"/>
</dbReference>
<dbReference type="PaxDb" id="1286170-RORB6_13575"/>
<evidence type="ECO:0000313" key="4">
    <source>
        <dbReference type="EMBL" id="UXE37231.1"/>
    </source>
</evidence>
<evidence type="ECO:0000313" key="7">
    <source>
        <dbReference type="Proteomes" id="UP001350972"/>
    </source>
</evidence>
<dbReference type="AlphaFoldDB" id="A0A1Y6GQ55"/>
<dbReference type="Proteomes" id="UP001350972">
    <property type="component" value="Chromosome"/>
</dbReference>
<evidence type="ECO:0000256" key="2">
    <source>
        <dbReference type="SAM" id="MobiDB-lite"/>
    </source>
</evidence>